<protein>
    <submittedName>
        <fullName evidence="2">SRGN protein</fullName>
    </submittedName>
</protein>
<name>A0A7L4DG51_9AVES</name>
<keyword evidence="3" id="KW-1185">Reference proteome</keyword>
<dbReference type="EMBL" id="VZZY01013931">
    <property type="protein sequence ID" value="NXW60392.1"/>
    <property type="molecule type" value="Genomic_DNA"/>
</dbReference>
<sequence>APMQKARYKRVRCRPDAWSANCIEEQGPVFDMPAGGANRILPPMADPSLMKRYQELSDIFPLSDEDLGSGSDAVVETEPASGS</sequence>
<comment type="caution">
    <text evidence="2">The sequence shown here is derived from an EMBL/GenBank/DDBJ whole genome shotgun (WGS) entry which is preliminary data.</text>
</comment>
<evidence type="ECO:0000313" key="2">
    <source>
        <dbReference type="EMBL" id="NXW60392.1"/>
    </source>
</evidence>
<dbReference type="Proteomes" id="UP000541249">
    <property type="component" value="Unassembled WGS sequence"/>
</dbReference>
<dbReference type="Pfam" id="PF04360">
    <property type="entry name" value="Serglycin"/>
    <property type="match status" value="1"/>
</dbReference>
<evidence type="ECO:0000313" key="3">
    <source>
        <dbReference type="Proteomes" id="UP000541249"/>
    </source>
</evidence>
<evidence type="ECO:0000256" key="1">
    <source>
        <dbReference type="SAM" id="MobiDB-lite"/>
    </source>
</evidence>
<feature type="non-terminal residue" evidence="2">
    <location>
        <position position="1"/>
    </location>
</feature>
<dbReference type="AlphaFoldDB" id="A0A7L4DG51"/>
<reference evidence="2 3" key="1">
    <citation type="submission" date="2019-09" db="EMBL/GenBank/DDBJ databases">
        <title>Bird 10,000 Genomes (B10K) Project - Family phase.</title>
        <authorList>
            <person name="Zhang G."/>
        </authorList>
    </citation>
    <scope>NUCLEOTIDE SEQUENCE [LARGE SCALE GENOMIC DNA]</scope>
    <source>
        <strain evidence="2">B10K-DU-002-51</strain>
        <tissue evidence="2">Muscle</tissue>
    </source>
</reference>
<feature type="non-terminal residue" evidence="2">
    <location>
        <position position="83"/>
    </location>
</feature>
<accession>A0A7L4DG51</accession>
<organism evidence="2 3">
    <name type="scientific">Eurystomus gularis</name>
    <dbReference type="NCBI Taxonomy" id="325343"/>
    <lineage>
        <taxon>Eukaryota</taxon>
        <taxon>Metazoa</taxon>
        <taxon>Chordata</taxon>
        <taxon>Craniata</taxon>
        <taxon>Vertebrata</taxon>
        <taxon>Euteleostomi</taxon>
        <taxon>Archelosauria</taxon>
        <taxon>Archosauria</taxon>
        <taxon>Dinosauria</taxon>
        <taxon>Saurischia</taxon>
        <taxon>Theropoda</taxon>
        <taxon>Coelurosauria</taxon>
        <taxon>Aves</taxon>
        <taxon>Neognathae</taxon>
        <taxon>Neoaves</taxon>
        <taxon>Telluraves</taxon>
        <taxon>Coraciimorphae</taxon>
        <taxon>Coraciiformes</taxon>
        <taxon>Coraciidae</taxon>
        <taxon>Eurystomus</taxon>
    </lineage>
</organism>
<dbReference type="InterPro" id="IPR007455">
    <property type="entry name" value="Serglycin"/>
</dbReference>
<proteinExistence type="predicted"/>
<dbReference type="OrthoDB" id="9884289at2759"/>
<gene>
    <name evidence="2" type="primary">Srgn</name>
    <name evidence="2" type="ORF">EURGUL_R01583</name>
</gene>
<feature type="region of interest" description="Disordered" evidence="1">
    <location>
        <begin position="62"/>
        <end position="83"/>
    </location>
</feature>